<feature type="transmembrane region" description="Helical" evidence="1">
    <location>
        <begin position="464"/>
        <end position="481"/>
    </location>
</feature>
<feature type="transmembrane region" description="Helical" evidence="1">
    <location>
        <begin position="154"/>
        <end position="177"/>
    </location>
</feature>
<accession>A0AAQ3PXA4</accession>
<dbReference type="AlphaFoldDB" id="A0AAQ3PXA4"/>
<feature type="transmembrane region" description="Helical" evidence="1">
    <location>
        <begin position="284"/>
        <end position="301"/>
    </location>
</feature>
<gene>
    <name evidence="2" type="ORF">RBI15_02920</name>
</gene>
<organism evidence="2 3">
    <name type="scientific">Anaerostipes hadrus</name>
    <dbReference type="NCBI Taxonomy" id="649756"/>
    <lineage>
        <taxon>Bacteria</taxon>
        <taxon>Bacillati</taxon>
        <taxon>Bacillota</taxon>
        <taxon>Clostridia</taxon>
        <taxon>Lachnospirales</taxon>
        <taxon>Lachnospiraceae</taxon>
        <taxon>Anaerostipes</taxon>
    </lineage>
</organism>
<dbReference type="RefSeq" id="WP_306857531.1">
    <property type="nucleotide sequence ID" value="NZ_CP132968.1"/>
</dbReference>
<reference evidence="2" key="1">
    <citation type="submission" date="2023-08" db="EMBL/GenBank/DDBJ databases">
        <title>Complete Genome Sequences of butyrate producing Anaerostipes hadrus strains BA1 and GIF7 isolated from the terminal ileum of a healthy lean male.</title>
        <authorList>
            <person name="Low A."/>
            <person name="Sheludchenko M."/>
            <person name="Cheng H.E."/>
            <person name="Koh X.Q."/>
            <person name="Lee J."/>
        </authorList>
    </citation>
    <scope>NUCLEOTIDE SEQUENCE</scope>
    <source>
        <strain evidence="2">BA1</strain>
    </source>
</reference>
<feature type="transmembrane region" description="Helical" evidence="1">
    <location>
        <begin position="212"/>
        <end position="228"/>
    </location>
</feature>
<feature type="transmembrane region" description="Helical" evidence="1">
    <location>
        <begin position="233"/>
        <end position="249"/>
    </location>
</feature>
<evidence type="ECO:0000256" key="1">
    <source>
        <dbReference type="SAM" id="Phobius"/>
    </source>
</evidence>
<protein>
    <recommendedName>
        <fullName evidence="4">Glycosyltransferase RgtA/B/C/D-like domain-containing protein</fullName>
    </recommendedName>
</protein>
<keyword evidence="1" id="KW-1133">Transmembrane helix</keyword>
<feature type="transmembrane region" description="Helical" evidence="1">
    <location>
        <begin position="502"/>
        <end position="522"/>
    </location>
</feature>
<evidence type="ECO:0000313" key="2">
    <source>
        <dbReference type="EMBL" id="WMD17074.1"/>
    </source>
</evidence>
<evidence type="ECO:0008006" key="4">
    <source>
        <dbReference type="Google" id="ProtNLM"/>
    </source>
</evidence>
<dbReference type="GeneID" id="92740323"/>
<feature type="transmembrane region" description="Helical" evidence="1">
    <location>
        <begin position="412"/>
        <end position="434"/>
    </location>
</feature>
<feature type="transmembrane region" description="Helical" evidence="1">
    <location>
        <begin position="12"/>
        <end position="30"/>
    </location>
</feature>
<feature type="transmembrane region" description="Helical" evidence="1">
    <location>
        <begin position="72"/>
        <end position="92"/>
    </location>
</feature>
<name>A0AAQ3PXA4_ANAHA</name>
<feature type="transmembrane region" description="Helical" evidence="1">
    <location>
        <begin position="441"/>
        <end position="458"/>
    </location>
</feature>
<feature type="transmembrane region" description="Helical" evidence="1">
    <location>
        <begin position="42"/>
        <end position="60"/>
    </location>
</feature>
<proteinExistence type="predicted"/>
<dbReference type="Proteomes" id="UP001243496">
    <property type="component" value="Chromosome"/>
</dbReference>
<dbReference type="EMBL" id="CP132968">
    <property type="protein sequence ID" value="WMD17074.1"/>
    <property type="molecule type" value="Genomic_DNA"/>
</dbReference>
<keyword evidence="1" id="KW-0472">Membrane</keyword>
<keyword evidence="1" id="KW-0812">Transmembrane</keyword>
<sequence length="670" mass="78521">MKIKNFLYKYSIILFIGFVSFLIVSFPFQYTQDKMNNVSQPVRWLGALLFFLICFFIIRCKEQIGKIFDKKSLFVIMLALIVLLQLSTIFVFKIQPVNDLLYLHDEAIRMLRSPHVSLQRFHGYFGKYPNNYGQLMLLYCYYKILSFFGISTKYFVIAGNVLNLCMIDLGIVCGYVTLRYLKNIRLSNLWMILFLLNPWTYFWIFYYYTHTVSFGIMMALFLLFVFTWKERDNYKGMIYGILLGIVIYVGMKIRITNLILCMAVLISVFFFWKKEKGRVKQLSLILAVLCGVILSAVGYQYKAKNMFPKENQQEFPATHWLMMASHGVGRYDSEDVRFTTELPTQEAKKEMTVQRMKENYKELGVKGSLRLFGTKLRSVWLVGDDDFTKMTYVSSDYRHVNEYLNGKYNGWILMYSYLARFTLLCCCLISAVKLIRQKDKWVYVAMLSILGGMIFHIFWEANPKYSICFMGMMTFVMMFGIESISQFDFKESGLLQKKNIPVYLIIAGGILCLQPMYDYLVYNPQAYDKSYAVNQYMESQVLSLSVKKGDTIDQSFYSYIKFKEIMINIRNLKETTDVRLNLKNKKGQIMKSDILRKADYDGNALCWNLKESLKPGKYFVEIMFESPQDNVNLPIYDTANYDVYPNGYVCIQGRKKKNADLFFSVSDGKR</sequence>
<evidence type="ECO:0000313" key="3">
    <source>
        <dbReference type="Proteomes" id="UP001243496"/>
    </source>
</evidence>